<organism evidence="2 3">
    <name type="scientific">Chromobacterium phragmitis</name>
    <dbReference type="NCBI Taxonomy" id="2202141"/>
    <lineage>
        <taxon>Bacteria</taxon>
        <taxon>Pseudomonadati</taxon>
        <taxon>Pseudomonadota</taxon>
        <taxon>Betaproteobacteria</taxon>
        <taxon>Neisseriales</taxon>
        <taxon>Chromobacteriaceae</taxon>
        <taxon>Chromobacterium</taxon>
    </lineage>
</organism>
<dbReference type="EMBL" id="CP029554">
    <property type="protein sequence ID" value="AXE34027.1"/>
    <property type="molecule type" value="Genomic_DNA"/>
</dbReference>
<dbReference type="InterPro" id="IPR009045">
    <property type="entry name" value="Zn_M74/Hedgehog-like"/>
</dbReference>
<evidence type="ECO:0000313" key="2">
    <source>
        <dbReference type="EMBL" id="AXE34027.1"/>
    </source>
</evidence>
<sequence>MASRRLEDLHPDLQPLAHSFLRRCTDAGLDVLIYCTYRSGAEQDQLYAQGRKGNPGPIVTNARAGQSAHNFTIQNRPAARAFDAVPMVGGKPQWDQKHPHWQIMGRIGTELGLNWYGKPTAPFREFPHFELPRGYQ</sequence>
<protein>
    <submittedName>
        <fullName evidence="2">Peptidase M15</fullName>
    </submittedName>
</protein>
<dbReference type="RefSeq" id="WP_114072879.1">
    <property type="nucleotide sequence ID" value="NZ_CP029554.1"/>
</dbReference>
<dbReference type="KEGG" id="chrb:DK843_06765"/>
<reference evidence="2 3" key="1">
    <citation type="submission" date="2018-05" db="EMBL/GenBank/DDBJ databases">
        <title>Genome sequencing, assembly and analysis of the novel insecticidal bacterium, Chromobacterium phragmitis.</title>
        <authorList>
            <person name="Sparks M.E."/>
            <person name="Blackburn M.B."/>
            <person name="Gundersen-Rindal D.E."/>
        </authorList>
    </citation>
    <scope>NUCLEOTIDE SEQUENCE [LARGE SCALE GENOMIC DNA]</scope>
    <source>
        <strain evidence="2">IIBBL 274-1</strain>
    </source>
</reference>
<dbReference type="CDD" id="cd14845">
    <property type="entry name" value="L-Ala-D-Glu_peptidase_like"/>
    <property type="match status" value="1"/>
</dbReference>
<dbReference type="InterPro" id="IPR003709">
    <property type="entry name" value="VanY-like_core_dom"/>
</dbReference>
<evidence type="ECO:0000259" key="1">
    <source>
        <dbReference type="Pfam" id="PF02557"/>
    </source>
</evidence>
<gene>
    <name evidence="2" type="ORF">DK843_06765</name>
</gene>
<accession>A0A344UFH9</accession>
<dbReference type="SUPFAM" id="SSF55166">
    <property type="entry name" value="Hedgehog/DD-peptidase"/>
    <property type="match status" value="1"/>
</dbReference>
<name>A0A344UFH9_9NEIS</name>
<feature type="domain" description="D-alanyl-D-alanine carboxypeptidase-like core" evidence="1">
    <location>
        <begin position="8"/>
        <end position="70"/>
    </location>
</feature>
<dbReference type="Pfam" id="PF02557">
    <property type="entry name" value="VanY"/>
    <property type="match status" value="1"/>
</dbReference>
<dbReference type="Proteomes" id="UP000252038">
    <property type="component" value="Chromosome"/>
</dbReference>
<evidence type="ECO:0000313" key="3">
    <source>
        <dbReference type="Proteomes" id="UP000252038"/>
    </source>
</evidence>
<proteinExistence type="predicted"/>
<dbReference type="AlphaFoldDB" id="A0A344UFH9"/>
<dbReference type="Gene3D" id="3.30.1380.10">
    <property type="match status" value="1"/>
</dbReference>